<reference evidence="2" key="1">
    <citation type="journal article" date="2020" name="Stud. Mycol.">
        <title>101 Dothideomycetes genomes: a test case for predicting lifestyles and emergence of pathogens.</title>
        <authorList>
            <person name="Haridas S."/>
            <person name="Albert R."/>
            <person name="Binder M."/>
            <person name="Bloem J."/>
            <person name="Labutti K."/>
            <person name="Salamov A."/>
            <person name="Andreopoulos B."/>
            <person name="Baker S."/>
            <person name="Barry K."/>
            <person name="Bills G."/>
            <person name="Bluhm B."/>
            <person name="Cannon C."/>
            <person name="Castanera R."/>
            <person name="Culley D."/>
            <person name="Daum C."/>
            <person name="Ezra D."/>
            <person name="Gonzalez J."/>
            <person name="Henrissat B."/>
            <person name="Kuo A."/>
            <person name="Liang C."/>
            <person name="Lipzen A."/>
            <person name="Lutzoni F."/>
            <person name="Magnuson J."/>
            <person name="Mondo S."/>
            <person name="Nolan M."/>
            <person name="Ohm R."/>
            <person name="Pangilinan J."/>
            <person name="Park H.-J."/>
            <person name="Ramirez L."/>
            <person name="Alfaro M."/>
            <person name="Sun H."/>
            <person name="Tritt A."/>
            <person name="Yoshinaga Y."/>
            <person name="Zwiers L.-H."/>
            <person name="Turgeon B."/>
            <person name="Goodwin S."/>
            <person name="Spatafora J."/>
            <person name="Crous P."/>
            <person name="Grigoriev I."/>
        </authorList>
    </citation>
    <scope>NUCLEOTIDE SEQUENCE</scope>
    <source>
        <strain evidence="2">CBS 207.26</strain>
    </source>
</reference>
<dbReference type="Proteomes" id="UP000800200">
    <property type="component" value="Unassembled WGS sequence"/>
</dbReference>
<evidence type="ECO:0000256" key="1">
    <source>
        <dbReference type="SAM" id="MobiDB-lite"/>
    </source>
</evidence>
<evidence type="ECO:0000313" key="2">
    <source>
        <dbReference type="EMBL" id="KAF2174475.1"/>
    </source>
</evidence>
<dbReference type="OrthoDB" id="5578329at2759"/>
<proteinExistence type="predicted"/>
<name>A0A6A6D5Z9_9PEZI</name>
<dbReference type="EMBL" id="ML994886">
    <property type="protein sequence ID" value="KAF2174475.1"/>
    <property type="molecule type" value="Genomic_DNA"/>
</dbReference>
<sequence length="119" mass="13267">MSSNVLADRDTNAQSPKKEMSRGVEKEQPKSLEYHRQALESRLKNGHSQQNYISPSDEIMSPATQKLNAFRNKHVVKKSKPQTLFKKTSSKNFEAAKGASMFADIPKDNPTDENKSGGS</sequence>
<feature type="compositionally biased region" description="Basic and acidic residues" evidence="1">
    <location>
        <begin position="7"/>
        <end position="33"/>
    </location>
</feature>
<protein>
    <submittedName>
        <fullName evidence="2">Uncharacterized protein</fullName>
    </submittedName>
</protein>
<evidence type="ECO:0000313" key="3">
    <source>
        <dbReference type="Proteomes" id="UP000800200"/>
    </source>
</evidence>
<gene>
    <name evidence="2" type="ORF">K469DRAFT_708713</name>
</gene>
<dbReference type="InterPro" id="IPR007727">
    <property type="entry name" value="Spo12"/>
</dbReference>
<organism evidence="2 3">
    <name type="scientific">Zopfia rhizophila CBS 207.26</name>
    <dbReference type="NCBI Taxonomy" id="1314779"/>
    <lineage>
        <taxon>Eukaryota</taxon>
        <taxon>Fungi</taxon>
        <taxon>Dikarya</taxon>
        <taxon>Ascomycota</taxon>
        <taxon>Pezizomycotina</taxon>
        <taxon>Dothideomycetes</taxon>
        <taxon>Dothideomycetes incertae sedis</taxon>
        <taxon>Zopfiaceae</taxon>
        <taxon>Zopfia</taxon>
    </lineage>
</organism>
<dbReference type="Pfam" id="PF05032">
    <property type="entry name" value="Spo12"/>
    <property type="match status" value="1"/>
</dbReference>
<feature type="region of interest" description="Disordered" evidence="1">
    <location>
        <begin position="1"/>
        <end position="33"/>
    </location>
</feature>
<dbReference type="AlphaFoldDB" id="A0A6A6D5Z9"/>
<feature type="compositionally biased region" description="Basic and acidic residues" evidence="1">
    <location>
        <begin position="105"/>
        <end position="119"/>
    </location>
</feature>
<keyword evidence="3" id="KW-1185">Reference proteome</keyword>
<feature type="region of interest" description="Disordered" evidence="1">
    <location>
        <begin position="97"/>
        <end position="119"/>
    </location>
</feature>
<accession>A0A6A6D5Z9</accession>